<reference evidence="11 12" key="1">
    <citation type="submission" date="2016-04" db="EMBL/GenBank/DDBJ databases">
        <title>A degradative enzymes factory behind the ericoid mycorrhizal symbiosis.</title>
        <authorList>
            <consortium name="DOE Joint Genome Institute"/>
            <person name="Martino E."/>
            <person name="Morin E."/>
            <person name="Grelet G."/>
            <person name="Kuo A."/>
            <person name="Kohler A."/>
            <person name="Daghino S."/>
            <person name="Barry K."/>
            <person name="Choi C."/>
            <person name="Cichocki N."/>
            <person name="Clum A."/>
            <person name="Copeland A."/>
            <person name="Hainaut M."/>
            <person name="Haridas S."/>
            <person name="Labutti K."/>
            <person name="Lindquist E."/>
            <person name="Lipzen A."/>
            <person name="Khouja H.-R."/>
            <person name="Murat C."/>
            <person name="Ohm R."/>
            <person name="Olson A."/>
            <person name="Spatafora J."/>
            <person name="Veneault-Fourrey C."/>
            <person name="Henrissat B."/>
            <person name="Grigoriev I."/>
            <person name="Martin F."/>
            <person name="Perotto S."/>
        </authorList>
    </citation>
    <scope>NUCLEOTIDE SEQUENCE [LARGE SCALE GENOMIC DNA]</scope>
    <source>
        <strain evidence="11 12">E</strain>
    </source>
</reference>
<comment type="similarity">
    <text evidence="2">Belongs to the HIBADH-related family. 3-hydroxyisobutyrate dehydrogenase subfamily.</text>
</comment>
<evidence type="ECO:0000256" key="2">
    <source>
        <dbReference type="ARBA" id="ARBA00006013"/>
    </source>
</evidence>
<dbReference type="InterPro" id="IPR013328">
    <property type="entry name" value="6PGD_dom2"/>
</dbReference>
<dbReference type="InterPro" id="IPR029154">
    <property type="entry name" value="HIBADH-like_NADP-bd"/>
</dbReference>
<evidence type="ECO:0000256" key="5">
    <source>
        <dbReference type="ARBA" id="ARBA00023002"/>
    </source>
</evidence>
<feature type="domain" description="6-phosphogluconate dehydrogenase NADP-binding" evidence="9">
    <location>
        <begin position="2"/>
        <end position="166"/>
    </location>
</feature>
<feature type="non-terminal residue" evidence="11">
    <location>
        <position position="252"/>
    </location>
</feature>
<comment type="pathway">
    <text evidence="1">Amino-acid degradation; L-valine degradation.</text>
</comment>
<dbReference type="PIRSF" id="PIRSF000103">
    <property type="entry name" value="HIBADH"/>
    <property type="match status" value="1"/>
</dbReference>
<organism evidence="11 12">
    <name type="scientific">Hyaloscypha bicolor E</name>
    <dbReference type="NCBI Taxonomy" id="1095630"/>
    <lineage>
        <taxon>Eukaryota</taxon>
        <taxon>Fungi</taxon>
        <taxon>Dikarya</taxon>
        <taxon>Ascomycota</taxon>
        <taxon>Pezizomycotina</taxon>
        <taxon>Leotiomycetes</taxon>
        <taxon>Helotiales</taxon>
        <taxon>Hyaloscyphaceae</taxon>
        <taxon>Hyaloscypha</taxon>
        <taxon>Hyaloscypha bicolor</taxon>
    </lineage>
</organism>
<feature type="domain" description="3-hydroxyisobutyrate dehydrogenase-like NAD-binding" evidence="10">
    <location>
        <begin position="169"/>
        <end position="251"/>
    </location>
</feature>
<dbReference type="PANTHER" id="PTHR22981:SF7">
    <property type="entry name" value="3-HYDROXYISOBUTYRATE DEHYDROGENASE, MITOCHONDRIAL"/>
    <property type="match status" value="1"/>
</dbReference>
<protein>
    <recommendedName>
        <fullName evidence="3">3-hydroxyisobutyrate dehydrogenase</fullName>
        <ecNumber evidence="3">1.1.1.31</ecNumber>
    </recommendedName>
</protein>
<feature type="active site" evidence="8">
    <location>
        <position position="175"/>
    </location>
</feature>
<evidence type="ECO:0000256" key="6">
    <source>
        <dbReference type="ARBA" id="ARBA00023027"/>
    </source>
</evidence>
<gene>
    <name evidence="11" type="ORF">K444DRAFT_493259</name>
</gene>
<dbReference type="SUPFAM" id="SSF51735">
    <property type="entry name" value="NAD(P)-binding Rossmann-fold domains"/>
    <property type="match status" value="1"/>
</dbReference>
<sequence length="252" mass="27171">KTIGFVGLGNAGYHLAANLPRTGFNLVVRDADPSRTKKFVDENQKSTMAGESNGDAWKEVDALITMLPNGEIVRDVLLGEAGIARHLRLGTVVVDMSSSSPFDTRSLNEELKAIGLPLIDAPITQTHLHAIRTGDATFMLGCDSPEAIDRAMPLFEAMGKYIFPMGSSGSGHAMKTLNNYVSVGSIIALCDSLVAGQKFGLDPATMIDVLNVGTGRNFSTAYSMRDEGLTRRYQSGYQLALLIKDMKITRDV</sequence>
<dbReference type="InterPro" id="IPR006115">
    <property type="entry name" value="6PGDH_NADP-bd"/>
</dbReference>
<dbReference type="InterPro" id="IPR008927">
    <property type="entry name" value="6-PGluconate_DH-like_C_sf"/>
</dbReference>
<dbReference type="Pfam" id="PF03446">
    <property type="entry name" value="NAD_binding_2"/>
    <property type="match status" value="1"/>
</dbReference>
<evidence type="ECO:0000256" key="4">
    <source>
        <dbReference type="ARBA" id="ARBA00022456"/>
    </source>
</evidence>
<comment type="catalytic activity">
    <reaction evidence="7">
        <text>3-hydroxy-2-methylpropanoate + NAD(+) = 2-methyl-3-oxopropanoate + NADH + H(+)</text>
        <dbReference type="Rhea" id="RHEA:17681"/>
        <dbReference type="ChEBI" id="CHEBI:11805"/>
        <dbReference type="ChEBI" id="CHEBI:15378"/>
        <dbReference type="ChEBI" id="CHEBI:57540"/>
        <dbReference type="ChEBI" id="CHEBI:57700"/>
        <dbReference type="ChEBI" id="CHEBI:57945"/>
        <dbReference type="EC" id="1.1.1.31"/>
    </reaction>
</comment>
<keyword evidence="4" id="KW-0101">Branched-chain amino acid catabolism</keyword>
<dbReference type="InParanoid" id="A0A2J6TVL3"/>
<keyword evidence="12" id="KW-1185">Reference proteome</keyword>
<dbReference type="Proteomes" id="UP000235371">
    <property type="component" value="Unassembled WGS sequence"/>
</dbReference>
<evidence type="ECO:0000259" key="10">
    <source>
        <dbReference type="Pfam" id="PF14833"/>
    </source>
</evidence>
<keyword evidence="5" id="KW-0560">Oxidoreductase</keyword>
<dbReference type="RefSeq" id="XP_024743967.1">
    <property type="nucleotide sequence ID" value="XM_024873237.1"/>
</dbReference>
<dbReference type="Gene3D" id="3.40.50.720">
    <property type="entry name" value="NAD(P)-binding Rossmann-like Domain"/>
    <property type="match status" value="1"/>
</dbReference>
<evidence type="ECO:0000256" key="7">
    <source>
        <dbReference type="ARBA" id="ARBA00049197"/>
    </source>
</evidence>
<dbReference type="InterPro" id="IPR015815">
    <property type="entry name" value="HIBADH-related"/>
</dbReference>
<keyword evidence="6" id="KW-0520">NAD</keyword>
<dbReference type="GeneID" id="36581317"/>
<dbReference type="GO" id="GO:0009083">
    <property type="term" value="P:branched-chain amino acid catabolic process"/>
    <property type="evidence" value="ECO:0007669"/>
    <property type="project" value="UniProtKB-KW"/>
</dbReference>
<dbReference type="Pfam" id="PF14833">
    <property type="entry name" value="NAD_binding_11"/>
    <property type="match status" value="1"/>
</dbReference>
<evidence type="ECO:0000313" key="12">
    <source>
        <dbReference type="Proteomes" id="UP000235371"/>
    </source>
</evidence>
<dbReference type="GO" id="GO:0051287">
    <property type="term" value="F:NAD binding"/>
    <property type="evidence" value="ECO:0007669"/>
    <property type="project" value="InterPro"/>
</dbReference>
<evidence type="ECO:0000259" key="9">
    <source>
        <dbReference type="Pfam" id="PF03446"/>
    </source>
</evidence>
<dbReference type="InterPro" id="IPR036291">
    <property type="entry name" value="NAD(P)-bd_dom_sf"/>
</dbReference>
<dbReference type="PANTHER" id="PTHR22981">
    <property type="entry name" value="3-HYDROXYISOBUTYRATE DEHYDROGENASE-RELATED"/>
    <property type="match status" value="1"/>
</dbReference>
<dbReference type="SUPFAM" id="SSF48179">
    <property type="entry name" value="6-phosphogluconate dehydrogenase C-terminal domain-like"/>
    <property type="match status" value="1"/>
</dbReference>
<feature type="non-terminal residue" evidence="11">
    <location>
        <position position="1"/>
    </location>
</feature>
<evidence type="ECO:0000256" key="1">
    <source>
        <dbReference type="ARBA" id="ARBA00005109"/>
    </source>
</evidence>
<dbReference type="EC" id="1.1.1.31" evidence="3"/>
<dbReference type="Gene3D" id="1.10.1040.10">
    <property type="entry name" value="N-(1-d-carboxylethyl)-l-norvaline Dehydrogenase, domain 2"/>
    <property type="match status" value="1"/>
</dbReference>
<dbReference type="EMBL" id="KZ613740">
    <property type="protein sequence ID" value="PMD67063.1"/>
    <property type="molecule type" value="Genomic_DNA"/>
</dbReference>
<dbReference type="AlphaFoldDB" id="A0A2J6TVL3"/>
<evidence type="ECO:0000256" key="3">
    <source>
        <dbReference type="ARBA" id="ARBA00012991"/>
    </source>
</evidence>
<accession>A0A2J6TVL3</accession>
<proteinExistence type="inferred from homology"/>
<dbReference type="STRING" id="1095630.A0A2J6TVL3"/>
<evidence type="ECO:0000256" key="8">
    <source>
        <dbReference type="PIRSR" id="PIRSR000103-1"/>
    </source>
</evidence>
<dbReference type="GO" id="GO:0050661">
    <property type="term" value="F:NADP binding"/>
    <property type="evidence" value="ECO:0007669"/>
    <property type="project" value="InterPro"/>
</dbReference>
<dbReference type="OrthoDB" id="21615at2759"/>
<evidence type="ECO:0000313" key="11">
    <source>
        <dbReference type="EMBL" id="PMD67063.1"/>
    </source>
</evidence>
<name>A0A2J6TVL3_9HELO</name>
<dbReference type="GO" id="GO:0008442">
    <property type="term" value="F:3-hydroxyisobutyrate dehydrogenase activity"/>
    <property type="evidence" value="ECO:0007669"/>
    <property type="project" value="UniProtKB-EC"/>
</dbReference>